<gene>
    <name evidence="2" type="ORF">POCTA_138.1.T0730177</name>
</gene>
<reference evidence="2" key="1">
    <citation type="submission" date="2021-01" db="EMBL/GenBank/DDBJ databases">
        <authorList>
            <consortium name="Genoscope - CEA"/>
            <person name="William W."/>
        </authorList>
    </citation>
    <scope>NUCLEOTIDE SEQUENCE</scope>
</reference>
<accession>A0A8S1VP41</accession>
<dbReference type="Proteomes" id="UP000683925">
    <property type="component" value="Unassembled WGS sequence"/>
</dbReference>
<feature type="transmembrane region" description="Helical" evidence="1">
    <location>
        <begin position="225"/>
        <end position="245"/>
    </location>
</feature>
<dbReference type="EMBL" id="CAJJDP010000072">
    <property type="protein sequence ID" value="CAD8179748.1"/>
    <property type="molecule type" value="Genomic_DNA"/>
</dbReference>
<protein>
    <recommendedName>
        <fullName evidence="4">Transmembrane protein</fullName>
    </recommendedName>
</protein>
<keyword evidence="1" id="KW-1133">Transmembrane helix</keyword>
<sequence>MYQELFSDHRSNSYFSQSINLLIDKQAEFIQFFNTSNWIEFNQITEQFIYQVQITININQKCLLFLHHLIIYKNHIGFQNANITFRSNQSLIFGQNDAFIDWEGNRQFHTFNKRKSLIKISRSRQNYISLLPKQSNQLAIEYNCSKQNEGIQQIDLILLNKHQRIILMIQMSQTRLVLGIINIVKTLIQPQMILRMRYSSITTCSSLVCIRKVLIQFQFTPTKQLLTLLLFLAVGSFLFSKNNIIQFSFSSTMRFHLLCLKIISIILSFISLYFQHYILSSLKLNKLF</sequence>
<organism evidence="2 3">
    <name type="scientific">Paramecium octaurelia</name>
    <dbReference type="NCBI Taxonomy" id="43137"/>
    <lineage>
        <taxon>Eukaryota</taxon>
        <taxon>Sar</taxon>
        <taxon>Alveolata</taxon>
        <taxon>Ciliophora</taxon>
        <taxon>Intramacronucleata</taxon>
        <taxon>Oligohymenophorea</taxon>
        <taxon>Peniculida</taxon>
        <taxon>Parameciidae</taxon>
        <taxon>Paramecium</taxon>
    </lineage>
</organism>
<name>A0A8S1VP41_PAROT</name>
<evidence type="ECO:0000256" key="1">
    <source>
        <dbReference type="SAM" id="Phobius"/>
    </source>
</evidence>
<keyword evidence="1" id="KW-0812">Transmembrane</keyword>
<keyword evidence="3" id="KW-1185">Reference proteome</keyword>
<feature type="transmembrane region" description="Helical" evidence="1">
    <location>
        <begin position="257"/>
        <end position="278"/>
    </location>
</feature>
<evidence type="ECO:0008006" key="4">
    <source>
        <dbReference type="Google" id="ProtNLM"/>
    </source>
</evidence>
<evidence type="ECO:0000313" key="2">
    <source>
        <dbReference type="EMBL" id="CAD8179748.1"/>
    </source>
</evidence>
<proteinExistence type="predicted"/>
<dbReference type="AlphaFoldDB" id="A0A8S1VP41"/>
<keyword evidence="1" id="KW-0472">Membrane</keyword>
<comment type="caution">
    <text evidence="2">The sequence shown here is derived from an EMBL/GenBank/DDBJ whole genome shotgun (WGS) entry which is preliminary data.</text>
</comment>
<evidence type="ECO:0000313" key="3">
    <source>
        <dbReference type="Proteomes" id="UP000683925"/>
    </source>
</evidence>